<accession>A0ABV5HU30</accession>
<dbReference type="RefSeq" id="WP_390197977.1">
    <property type="nucleotide sequence ID" value="NZ_JBHMEP010000020.1"/>
</dbReference>
<proteinExistence type="predicted"/>
<gene>
    <name evidence="3" type="ORF">ACFFUV_22675</name>
</gene>
<keyword evidence="1" id="KW-0175">Coiled coil</keyword>
<evidence type="ECO:0000313" key="3">
    <source>
        <dbReference type="EMBL" id="MFB9137758.1"/>
    </source>
</evidence>
<evidence type="ECO:0000256" key="2">
    <source>
        <dbReference type="SAM" id="MobiDB-lite"/>
    </source>
</evidence>
<dbReference type="EMBL" id="JBHMEP010000020">
    <property type="protein sequence ID" value="MFB9137758.1"/>
    <property type="molecule type" value="Genomic_DNA"/>
</dbReference>
<reference evidence="3 4" key="1">
    <citation type="submission" date="2024-09" db="EMBL/GenBank/DDBJ databases">
        <authorList>
            <person name="Sun Q."/>
            <person name="Mori K."/>
        </authorList>
    </citation>
    <scope>NUCLEOTIDE SEQUENCE [LARGE SCALE GENOMIC DNA]</scope>
    <source>
        <strain evidence="3 4">CECT 8064</strain>
    </source>
</reference>
<feature type="region of interest" description="Disordered" evidence="2">
    <location>
        <begin position="977"/>
        <end position="1000"/>
    </location>
</feature>
<name>A0ABV5HU30_9VIBR</name>
<protein>
    <submittedName>
        <fullName evidence="3">Uncharacterized protein</fullName>
    </submittedName>
</protein>
<sequence>MEKMSNNNNDIGNVMKSQGYYVPTPSIPSPMPSKDNISSIPIPVGMRSSSDMDNDVLSREGSRSIPSLVEGIKNSVETSYHDDVKARNPLFQMINETGIPKGNYDITGSRINLRDSRYRLSTGEWIPKYESYINNVDNDDRLSKNQSGWEKTYRGLGKFIYKSTLYGIGGVGQSIYGLKELVTKGTLSAISDNGFADWLDDMDKRGDYTLNHYYSKEERDAGFLKSMLTTNFWTNDLLSGAAFTAGAVLSSYAFAGAGLMNAARMGARIGATIAGMGKAASATKTGFNAMLRAARIGRGIGKGLDNLTFMSTSTLWEASVESRSGLMESEENFKQAYRNAYGREASYEELMKFRADNADAANAIFAANIGILTLSNIAMFGDMFGMDLGVDKFIKRNIFGVGAERMDNGALRAITPKKWQKIAGNTFNIIKRPVSEGLFEEGLQGVSSKSAEDWVESRYNPMAIRQNIGYMEAIKNGFKETYGSNEGWKEIGIGMIIGSVMGVKSLGGIKEWSQDMSRNKGMVEAYNTNAGALTSAAVQAIRGSMALNAQLSGLKTDNNADDIPNSRIVDKTFSDAVFNRLRYDQEMGMLDDTKENFKTVIESIPNSDIASDMNMTDEQVNEYKSNLISEFNKKVDNFTMASRFADSLTDGISNRSFNTYISNMAYNGLEAKDNLDDIANQLGRIYNTDIGSALDIYSRLNPDSSRDLEKLRKLTDDIQKMEKNVLKLQQSVTSKEALESDKVKLANENDRLLKLTEDRIALERRLATLVNSETDISKLLLNRDESRISAADLMAAYETIVGFENAVSIRGVDNHKEAMALLSEYRHNLVAYKNINESLRRMRDRRFIRAQERGFMKILSNAWGKTYEEDDSKYDFRNTDDPDANSLYANDQAIDKAYQDGLIGEDEAFMFKTYNHMIARSMENDIKADEGGIVENVPDNEDIINPSDDRINNIAIKIWNGNEDILSPRERQIYDNNKEKNNKQEKHQQTRGTPFEQGKRLSSKGYLPIKCKSLQVVGVSRQGKAVVRDGGYGVIGG</sequence>
<feature type="compositionally biased region" description="Basic and acidic residues" evidence="2">
    <location>
        <begin position="977"/>
        <end position="988"/>
    </location>
</feature>
<feature type="coiled-coil region" evidence="1">
    <location>
        <begin position="704"/>
        <end position="765"/>
    </location>
</feature>
<comment type="caution">
    <text evidence="3">The sequence shown here is derived from an EMBL/GenBank/DDBJ whole genome shotgun (WGS) entry which is preliminary data.</text>
</comment>
<dbReference type="Proteomes" id="UP001589645">
    <property type="component" value="Unassembled WGS sequence"/>
</dbReference>
<keyword evidence="4" id="KW-1185">Reference proteome</keyword>
<organism evidence="3 4">
    <name type="scientific">Vibrio olivae</name>
    <dbReference type="NCBI Taxonomy" id="1243002"/>
    <lineage>
        <taxon>Bacteria</taxon>
        <taxon>Pseudomonadati</taxon>
        <taxon>Pseudomonadota</taxon>
        <taxon>Gammaproteobacteria</taxon>
        <taxon>Vibrionales</taxon>
        <taxon>Vibrionaceae</taxon>
        <taxon>Vibrio</taxon>
    </lineage>
</organism>
<evidence type="ECO:0000256" key="1">
    <source>
        <dbReference type="SAM" id="Coils"/>
    </source>
</evidence>
<evidence type="ECO:0000313" key="4">
    <source>
        <dbReference type="Proteomes" id="UP001589645"/>
    </source>
</evidence>